<dbReference type="InterPro" id="IPR053143">
    <property type="entry name" value="Arylsulfate_ST"/>
</dbReference>
<protein>
    <submittedName>
        <fullName evidence="1">Aryl sulfotransferase</fullName>
    </submittedName>
</protein>
<proteinExistence type="predicted"/>
<evidence type="ECO:0000313" key="2">
    <source>
        <dbReference type="Proteomes" id="UP001320159"/>
    </source>
</evidence>
<dbReference type="InterPro" id="IPR039535">
    <property type="entry name" value="ASST-like"/>
</dbReference>
<dbReference type="PANTHER" id="PTHR35340">
    <property type="entry name" value="PQQ ENZYME REPEAT PROTEIN-RELATED"/>
    <property type="match status" value="1"/>
</dbReference>
<comment type="caution">
    <text evidence="1">The sequence shown here is derived from an EMBL/GenBank/DDBJ whole genome shotgun (WGS) entry which is preliminary data.</text>
</comment>
<reference evidence="1 2" key="1">
    <citation type="submission" date="2017-11" db="EMBL/GenBank/DDBJ databases">
        <title>Isolation and Characterization of Family Methanocellaceae Species from Potential Methane Hydrate Area Offshore Southwestern Taiwan.</title>
        <authorList>
            <person name="Zhang W.-L."/>
            <person name="Chen W.-C."/>
            <person name="Lai M.-C."/>
            <person name="Chen S.-C."/>
        </authorList>
    </citation>
    <scope>NUCLEOTIDE SEQUENCE [LARGE SCALE GENOMIC DNA]</scope>
    <source>
        <strain evidence="1 2">CWC-04</strain>
    </source>
</reference>
<dbReference type="AlphaFoldDB" id="A0AAP2REU0"/>
<dbReference type="EMBL" id="PGCK01000013">
    <property type="protein sequence ID" value="MCD1296018.1"/>
    <property type="molecule type" value="Genomic_DNA"/>
</dbReference>
<dbReference type="PANTHER" id="PTHR35340:SF5">
    <property type="entry name" value="ASST-DOMAIN-CONTAINING PROTEIN"/>
    <property type="match status" value="1"/>
</dbReference>
<dbReference type="SUPFAM" id="SSF63829">
    <property type="entry name" value="Calcium-dependent phosphotriesterase"/>
    <property type="match status" value="1"/>
</dbReference>
<gene>
    <name evidence="1" type="ORF">CUJ83_13525</name>
</gene>
<name>A0AAP2REU0_9EURY</name>
<organism evidence="1 2">
    <name type="scientific">Methanooceanicella nereidis</name>
    <dbReference type="NCBI Taxonomy" id="2052831"/>
    <lineage>
        <taxon>Archaea</taxon>
        <taxon>Methanobacteriati</taxon>
        <taxon>Methanobacteriota</taxon>
        <taxon>Stenosarchaea group</taxon>
        <taxon>Methanomicrobia</taxon>
        <taxon>Methanocellales</taxon>
        <taxon>Methanocellaceae</taxon>
        <taxon>Methanooceanicella</taxon>
    </lineage>
</organism>
<dbReference type="Gene3D" id="2.130.10.10">
    <property type="entry name" value="YVTN repeat-like/Quinoprotein amine dehydrogenase"/>
    <property type="match status" value="1"/>
</dbReference>
<dbReference type="Pfam" id="PF14269">
    <property type="entry name" value="Arylsulfotran_2"/>
    <property type="match status" value="1"/>
</dbReference>
<dbReference type="InterPro" id="IPR015943">
    <property type="entry name" value="WD40/YVTN_repeat-like_dom_sf"/>
</dbReference>
<sequence length="439" mass="48489">MLRIFFIVVTVIAILNSIIIGPYGFSPSPYPAVTVYEKDMAFNGYTLYSSLAGDKSMGSEGVVYLVDMEGNIVHRWLTDHVPGDHGHLLPDGTLLFSGVVNTGPSPGGGKGGVIQEIGWNGTVLWEYSDDRMHHDHFRMPDGNTLAIVWESLPADFSGRIPGGIPGTEDAGSMWSDAIIEIDRNGSVVWEWHCHEHLDPEKYTIHSLDKRNEWTHVNSVKYIPAGNMFNGRESILISIRELDTVAIIDKGTGDIVWEWGHGILNHQHDARMLDNGNILIYNNYENDDSLVKTGGLLPHSSVIEVDPRTGDIVWRYDIESEDGTIFFSCLISGASRLPNGNTLICEGCSGRIIEVTPDKKIVWEFTNPCYPVSLKGNSVYRAYRYGPEEIDWPEDFLSPGHNGTSLPGPSAADFAGSVIIRAGATGLNMLYHIKEILEGF</sequence>
<keyword evidence="2" id="KW-1185">Reference proteome</keyword>
<dbReference type="RefSeq" id="WP_230742882.1">
    <property type="nucleotide sequence ID" value="NZ_PGCK01000013.1"/>
</dbReference>
<dbReference type="Proteomes" id="UP001320159">
    <property type="component" value="Unassembled WGS sequence"/>
</dbReference>
<accession>A0AAP2REU0</accession>
<evidence type="ECO:0000313" key="1">
    <source>
        <dbReference type="EMBL" id="MCD1296018.1"/>
    </source>
</evidence>